<keyword evidence="3" id="KW-0949">S-adenosyl-L-methionine</keyword>
<keyword evidence="1 4" id="KW-0489">Methyltransferase</keyword>
<evidence type="ECO:0000256" key="3">
    <source>
        <dbReference type="ARBA" id="ARBA00022691"/>
    </source>
</evidence>
<dbReference type="InterPro" id="IPR045850">
    <property type="entry name" value="TRM2_met"/>
</dbReference>
<dbReference type="PANTHER" id="PTHR45904">
    <property type="entry name" value="TRNA (URACIL-5-)-METHYLTRANSFERASE"/>
    <property type="match status" value="1"/>
</dbReference>
<name>A0ABM7NSK9_9VIRU</name>
<dbReference type="SUPFAM" id="SSF53335">
    <property type="entry name" value="S-adenosyl-L-methionine-dependent methyltransferases"/>
    <property type="match status" value="1"/>
</dbReference>
<keyword evidence="2" id="KW-0808">Transferase</keyword>
<evidence type="ECO:0000256" key="2">
    <source>
        <dbReference type="ARBA" id="ARBA00022679"/>
    </source>
</evidence>
<evidence type="ECO:0000313" key="5">
    <source>
        <dbReference type="Proteomes" id="UP001321479"/>
    </source>
</evidence>
<dbReference type="GeneID" id="80558357"/>
<reference evidence="4 5" key="1">
    <citation type="submission" date="2021-02" db="EMBL/GenBank/DDBJ databases">
        <title>Cotonvirus japonicus, which uses Golgi apparatus of host cells for its virion factory, phylogenetically links tailed tupanvirus and icosahedral mimivirus.</title>
        <authorList>
            <person name="Takahashi H."/>
            <person name="Fukaya S."/>
            <person name="Song C."/>
            <person name="Murata K."/>
            <person name="Takemura M."/>
        </authorList>
    </citation>
    <scope>NUCLEOTIDE SEQUENCE [LARGE SCALE GENOMIC DNA]</scope>
</reference>
<dbReference type="InterPro" id="IPR029063">
    <property type="entry name" value="SAM-dependent_MTases_sf"/>
</dbReference>
<protein>
    <submittedName>
        <fullName evidence="4">RNA methyltransferase</fullName>
    </submittedName>
</protein>
<keyword evidence="5" id="KW-1185">Reference proteome</keyword>
<evidence type="ECO:0000256" key="1">
    <source>
        <dbReference type="ARBA" id="ARBA00022603"/>
    </source>
</evidence>
<dbReference type="EMBL" id="AP024483">
    <property type="protein sequence ID" value="BCS83152.1"/>
    <property type="molecule type" value="Genomic_DNA"/>
</dbReference>
<organism evidence="4 5">
    <name type="scientific">Cotonvirus japonicus</name>
    <dbReference type="NCBI Taxonomy" id="2811091"/>
    <lineage>
        <taxon>Viruses</taxon>
        <taxon>Varidnaviria</taxon>
        <taxon>Bamfordvirae</taxon>
        <taxon>Nucleocytoviricota</taxon>
        <taxon>Megaviricetes</taxon>
        <taxon>Imitervirales</taxon>
        <taxon>Mimiviridae</taxon>
        <taxon>Megamimivirinae</taxon>
        <taxon>Cotonvirus</taxon>
        <taxon>Cotonvirus japonicum</taxon>
    </lineage>
</organism>
<dbReference type="RefSeq" id="YP_010841760.1">
    <property type="nucleotide sequence ID" value="NC_079139.1"/>
</dbReference>
<dbReference type="Proteomes" id="UP001321479">
    <property type="component" value="Segment"/>
</dbReference>
<sequence>MDSKNLYQDVIEKQHECHKSLQLFYERNVYIKPIAFYPVNSRYANKLSINLNDTGDIVTNIITQDILKHIGLEWINFISKTNMPIFDKNKNTGFWNTISFKINTNNDIMIKIFVVHNQTFFLDKDFFDEFINYLDKKYRTNHASIYIQYSNSKSNPIKDDNMTLFYGDPGTQENILGVNFHITPNTFSQGNPFTCDMLYKLTHNFIDDFHDKNSKKSIICYGRNAGHICFTLDTKKIIYAFNPCPVVDRDLRVTMNINDIIPEINLELDEKCCKISEKISMSKDFTLIVSPGRTGLKTNLSDAINSSRSTIKDFYYISCYSKSLIRDLNRITDCTISKIQPVNLFPNTQFYESIVKITLN</sequence>
<dbReference type="InterPro" id="IPR010280">
    <property type="entry name" value="U5_MeTrfase_fam"/>
</dbReference>
<dbReference type="PROSITE" id="PS51687">
    <property type="entry name" value="SAM_MT_RNA_M5U"/>
    <property type="match status" value="1"/>
</dbReference>
<dbReference type="PANTHER" id="PTHR45904:SF2">
    <property type="entry name" value="TRNA (URACIL-5-)-METHYLTRANSFERASE HOMOLOG A"/>
    <property type="match status" value="1"/>
</dbReference>
<dbReference type="Gene3D" id="3.40.50.150">
    <property type="entry name" value="Vaccinia Virus protein VP39"/>
    <property type="match status" value="1"/>
</dbReference>
<accession>A0ABM7NSK9</accession>
<dbReference type="Gene3D" id="2.40.50.1070">
    <property type="match status" value="1"/>
</dbReference>
<dbReference type="GO" id="GO:0008168">
    <property type="term" value="F:methyltransferase activity"/>
    <property type="evidence" value="ECO:0007669"/>
    <property type="project" value="UniProtKB-KW"/>
</dbReference>
<dbReference type="GO" id="GO:0032259">
    <property type="term" value="P:methylation"/>
    <property type="evidence" value="ECO:0007669"/>
    <property type="project" value="UniProtKB-KW"/>
</dbReference>
<proteinExistence type="predicted"/>
<evidence type="ECO:0000313" key="4">
    <source>
        <dbReference type="EMBL" id="BCS83152.1"/>
    </source>
</evidence>